<gene>
    <name evidence="1" type="ORF">CITCOLO1_LOCUS9138</name>
</gene>
<proteinExistence type="predicted"/>
<dbReference type="Proteomes" id="UP001642487">
    <property type="component" value="Chromosome 3"/>
</dbReference>
<dbReference type="EMBL" id="OZ021737">
    <property type="protein sequence ID" value="CAK9317236.1"/>
    <property type="molecule type" value="Genomic_DNA"/>
</dbReference>
<keyword evidence="2" id="KW-1185">Reference proteome</keyword>
<evidence type="ECO:0000313" key="1">
    <source>
        <dbReference type="EMBL" id="CAK9317236.1"/>
    </source>
</evidence>
<reference evidence="1 2" key="1">
    <citation type="submission" date="2024-03" db="EMBL/GenBank/DDBJ databases">
        <authorList>
            <person name="Gkanogiannis A."/>
            <person name="Becerra Lopez-Lavalle L."/>
        </authorList>
    </citation>
    <scope>NUCLEOTIDE SEQUENCE [LARGE SCALE GENOMIC DNA]</scope>
</reference>
<sequence>MKSLTAECRRTHHKTSYLKVSRGCVRQSSGGVSFVLANTCGNSTGGHHGFICKSTFLSALGFIGTRSRKKHLRLFLIIRAVNGRRWSFSQSD</sequence>
<organism evidence="1 2">
    <name type="scientific">Citrullus colocynthis</name>
    <name type="common">colocynth</name>
    <dbReference type="NCBI Taxonomy" id="252529"/>
    <lineage>
        <taxon>Eukaryota</taxon>
        <taxon>Viridiplantae</taxon>
        <taxon>Streptophyta</taxon>
        <taxon>Embryophyta</taxon>
        <taxon>Tracheophyta</taxon>
        <taxon>Spermatophyta</taxon>
        <taxon>Magnoliopsida</taxon>
        <taxon>eudicotyledons</taxon>
        <taxon>Gunneridae</taxon>
        <taxon>Pentapetalae</taxon>
        <taxon>rosids</taxon>
        <taxon>fabids</taxon>
        <taxon>Cucurbitales</taxon>
        <taxon>Cucurbitaceae</taxon>
        <taxon>Benincaseae</taxon>
        <taxon>Citrullus</taxon>
    </lineage>
</organism>
<name>A0ABP0YA06_9ROSI</name>
<protein>
    <submittedName>
        <fullName evidence="1">Uncharacterized protein</fullName>
    </submittedName>
</protein>
<evidence type="ECO:0000313" key="2">
    <source>
        <dbReference type="Proteomes" id="UP001642487"/>
    </source>
</evidence>
<accession>A0ABP0YA06</accession>